<dbReference type="GO" id="GO:0008168">
    <property type="term" value="F:methyltransferase activity"/>
    <property type="evidence" value="ECO:0007669"/>
    <property type="project" value="UniProtKB-KW"/>
</dbReference>
<dbReference type="PANTHER" id="PTHR34203:SF15">
    <property type="entry name" value="SLL1173 PROTEIN"/>
    <property type="match status" value="1"/>
</dbReference>
<protein>
    <recommendedName>
        <fullName evidence="1">Methyltransferase FkbM domain-containing protein</fullName>
    </recommendedName>
</protein>
<dbReference type="AlphaFoldDB" id="A0A6P2D6E8"/>
<evidence type="ECO:0000313" key="2">
    <source>
        <dbReference type="EMBL" id="VTR95704.1"/>
    </source>
</evidence>
<dbReference type="InterPro" id="IPR029063">
    <property type="entry name" value="SAM-dependent_MTases_sf"/>
</dbReference>
<sequence length="245" mass="27030">MLSLARRFLSHARTITTFGARNWLAIVRGGQLKTRYALYPLEFRRGTSDLSVYRQVFVSLEYACVPDNKPMLVLDCGANVGYASAYFLTRFPRAQVLAVEPDPGNFAILARNLAPYGDRACAIHGAVWSHATRLSMAAPVYRDGGEWARQVREGGNEVAAYGIADLLRMVDCQRADILKMDIEGAEAIVFAHGTEAWIDKVGVMAIELHNDTTFGPASEVVARATTGFTTRQSGELTLYHKPESR</sequence>
<proteinExistence type="predicted"/>
<keyword evidence="2" id="KW-0808">Transferase</keyword>
<dbReference type="Proteomes" id="UP000464178">
    <property type="component" value="Chromosome"/>
</dbReference>
<dbReference type="EMBL" id="LR593886">
    <property type="protein sequence ID" value="VTR95704.1"/>
    <property type="molecule type" value="Genomic_DNA"/>
</dbReference>
<dbReference type="KEGG" id="gms:SOIL9_20100"/>
<dbReference type="NCBIfam" id="TIGR01444">
    <property type="entry name" value="fkbM_fam"/>
    <property type="match status" value="1"/>
</dbReference>
<reference evidence="2 3" key="1">
    <citation type="submission" date="2019-05" db="EMBL/GenBank/DDBJ databases">
        <authorList>
            <consortium name="Science for Life Laboratories"/>
        </authorList>
    </citation>
    <scope>NUCLEOTIDE SEQUENCE [LARGE SCALE GENOMIC DNA]</scope>
    <source>
        <strain evidence="2">Soil9</strain>
    </source>
</reference>
<keyword evidence="2" id="KW-0489">Methyltransferase</keyword>
<organism evidence="2 3">
    <name type="scientific">Gemmata massiliana</name>
    <dbReference type="NCBI Taxonomy" id="1210884"/>
    <lineage>
        <taxon>Bacteria</taxon>
        <taxon>Pseudomonadati</taxon>
        <taxon>Planctomycetota</taxon>
        <taxon>Planctomycetia</taxon>
        <taxon>Gemmatales</taxon>
        <taxon>Gemmataceae</taxon>
        <taxon>Gemmata</taxon>
    </lineage>
</organism>
<gene>
    <name evidence="2" type="ORF">SOIL9_20100</name>
</gene>
<dbReference type="PANTHER" id="PTHR34203">
    <property type="entry name" value="METHYLTRANSFERASE, FKBM FAMILY PROTEIN"/>
    <property type="match status" value="1"/>
</dbReference>
<dbReference type="Gene3D" id="3.40.50.150">
    <property type="entry name" value="Vaccinia Virus protein VP39"/>
    <property type="match status" value="1"/>
</dbReference>
<keyword evidence="3" id="KW-1185">Reference proteome</keyword>
<dbReference type="SUPFAM" id="SSF53335">
    <property type="entry name" value="S-adenosyl-L-methionine-dependent methyltransferases"/>
    <property type="match status" value="1"/>
</dbReference>
<accession>A0A6P2D6E8</accession>
<feature type="domain" description="Methyltransferase FkbM" evidence="1">
    <location>
        <begin position="75"/>
        <end position="215"/>
    </location>
</feature>
<dbReference type="Pfam" id="PF05050">
    <property type="entry name" value="Methyltransf_21"/>
    <property type="match status" value="1"/>
</dbReference>
<dbReference type="InterPro" id="IPR052514">
    <property type="entry name" value="SAM-dependent_MTase"/>
</dbReference>
<evidence type="ECO:0000259" key="1">
    <source>
        <dbReference type="Pfam" id="PF05050"/>
    </source>
</evidence>
<dbReference type="InterPro" id="IPR006342">
    <property type="entry name" value="FkbM_mtfrase"/>
</dbReference>
<name>A0A6P2D6E8_9BACT</name>
<evidence type="ECO:0000313" key="3">
    <source>
        <dbReference type="Proteomes" id="UP000464178"/>
    </source>
</evidence>
<dbReference type="GO" id="GO:0032259">
    <property type="term" value="P:methylation"/>
    <property type="evidence" value="ECO:0007669"/>
    <property type="project" value="UniProtKB-KW"/>
</dbReference>